<feature type="region of interest" description="Disordered" evidence="1">
    <location>
        <begin position="144"/>
        <end position="174"/>
    </location>
</feature>
<keyword evidence="3" id="KW-1185">Reference proteome</keyword>
<feature type="compositionally biased region" description="Polar residues" evidence="1">
    <location>
        <begin position="709"/>
        <end position="737"/>
    </location>
</feature>
<feature type="compositionally biased region" description="Basic and acidic residues" evidence="1">
    <location>
        <begin position="470"/>
        <end position="484"/>
    </location>
</feature>
<feature type="compositionally biased region" description="Polar residues" evidence="1">
    <location>
        <begin position="488"/>
        <end position="498"/>
    </location>
</feature>
<sequence length="762" mass="81969">MAPAPAAMDVDHEGAGGGARNQSTMVVVKSEAVCTSTDPPVVDPEPVEDVGGDTTECSSSFGDTCSGVQDAPGDGEPEVNSGMSAHANGSRPWKPPRKKVTAEWRNYVRPILWRCQWLELRMRELSSQVSKYDRELALNKKQKELQAASKPNGSMSESMQIHKGHGNSIMKRTKRKRHEENLDTPLYINKHQILSYYHDKQNKGAETDGLLIDDDCGSTGDNLAYVYLVKSRVHLLRGRLSKAHYEGRNLAFSEGNTHVRVAPKRQHTQKRSSYTECRYTKPQKKKNLNVLLKDDSGPALSGRPLPDRETDTPIKDADRIAEERSGEGKHLREKAITMDLLLGIGNYIPNGYIEDLCKENADDILIDNQATSDVCQQFDKAKHLPSGTSSKEQNVSAPVEVKNTCAPVKVDSTCAPVEVDTTCALAAGQESSVEKSTSKEPGSSGSKQEPNSKKKRRKKGSLFTRKKQRKEASKTVAAKEKTEGRLSAANTRTESTPSAVAKQKTEGTHSAATGLQTMTARSAGKKLKSVNEPADAKEHGSGNSFSASTEQKTGKPSSAMKRKEASETPAAKEKTEGTGTLSAASTQTESTPSAVAKQKTEGTRSAATGPETMTTCSAGKKRKSVNEPANAEEHGSGNSFSASMEQKTWKPSSAVKKQKTEKSSTAAKKHGSGNSSSASMEQTIGKLFSAVKKQKTETSSTAAKKHGSGNKSSASMEQKTGKPSSAAKKQNTETSSTARKEHGPGNSTSASKEQKTGKDPQQ</sequence>
<evidence type="ECO:0000313" key="3">
    <source>
        <dbReference type="Proteomes" id="UP000604825"/>
    </source>
</evidence>
<proteinExistence type="predicted"/>
<protein>
    <submittedName>
        <fullName evidence="2">Uncharacterized protein</fullName>
    </submittedName>
</protein>
<evidence type="ECO:0000313" key="2">
    <source>
        <dbReference type="EMBL" id="CAD6268594.1"/>
    </source>
</evidence>
<accession>A0A811RF44</accession>
<dbReference type="Proteomes" id="UP000604825">
    <property type="component" value="Unassembled WGS sequence"/>
</dbReference>
<feature type="compositionally biased region" description="Polar residues" evidence="1">
    <location>
        <begin position="149"/>
        <end position="159"/>
    </location>
</feature>
<dbReference type="OrthoDB" id="21648at2759"/>
<feature type="compositionally biased region" description="Polar residues" evidence="1">
    <location>
        <begin position="439"/>
        <end position="449"/>
    </location>
</feature>
<gene>
    <name evidence="2" type="ORF">NCGR_LOCUS51899</name>
</gene>
<feature type="region of interest" description="Disordered" evidence="1">
    <location>
        <begin position="428"/>
        <end position="762"/>
    </location>
</feature>
<feature type="region of interest" description="Disordered" evidence="1">
    <location>
        <begin position="292"/>
        <end position="313"/>
    </location>
</feature>
<feature type="compositionally biased region" description="Polar residues" evidence="1">
    <location>
        <begin position="508"/>
        <end position="520"/>
    </location>
</feature>
<dbReference type="EMBL" id="CAJGYO010000014">
    <property type="protein sequence ID" value="CAD6268594.1"/>
    <property type="molecule type" value="Genomic_DNA"/>
</dbReference>
<feature type="compositionally biased region" description="Polar residues" evidence="1">
    <location>
        <begin position="636"/>
        <end position="651"/>
    </location>
</feature>
<dbReference type="AlphaFoldDB" id="A0A811RF44"/>
<feature type="region of interest" description="Disordered" evidence="1">
    <location>
        <begin position="1"/>
        <end position="57"/>
    </location>
</feature>
<feature type="compositionally biased region" description="Polar residues" evidence="1">
    <location>
        <begin position="603"/>
        <end position="617"/>
    </location>
</feature>
<feature type="compositionally biased region" description="Polar residues" evidence="1">
    <location>
        <begin position="577"/>
        <end position="593"/>
    </location>
</feature>
<feature type="compositionally biased region" description="Polar residues" evidence="1">
    <location>
        <begin position="672"/>
        <end position="682"/>
    </location>
</feature>
<dbReference type="PANTHER" id="PTHR34057">
    <property type="entry name" value="ELONGATION FACTOR"/>
    <property type="match status" value="1"/>
</dbReference>
<feature type="compositionally biased region" description="Basic residues" evidence="1">
    <location>
        <begin position="453"/>
        <end position="469"/>
    </location>
</feature>
<name>A0A811RF44_9POAL</name>
<comment type="caution">
    <text evidence="2">The sequence shown here is derived from an EMBL/GenBank/DDBJ whole genome shotgun (WGS) entry which is preliminary data.</text>
</comment>
<feature type="compositionally biased region" description="Polar residues" evidence="1">
    <location>
        <begin position="541"/>
        <end position="556"/>
    </location>
</feature>
<dbReference type="InterPro" id="IPR038745">
    <property type="entry name" value="AT4G37440-like"/>
</dbReference>
<feature type="compositionally biased region" description="Basic and acidic residues" evidence="1">
    <location>
        <begin position="752"/>
        <end position="762"/>
    </location>
</feature>
<evidence type="ECO:0000256" key="1">
    <source>
        <dbReference type="SAM" id="MobiDB-lite"/>
    </source>
</evidence>
<feature type="region of interest" description="Disordered" evidence="1">
    <location>
        <begin position="72"/>
        <end position="97"/>
    </location>
</feature>
<organism evidence="2 3">
    <name type="scientific">Miscanthus lutarioriparius</name>
    <dbReference type="NCBI Taxonomy" id="422564"/>
    <lineage>
        <taxon>Eukaryota</taxon>
        <taxon>Viridiplantae</taxon>
        <taxon>Streptophyta</taxon>
        <taxon>Embryophyta</taxon>
        <taxon>Tracheophyta</taxon>
        <taxon>Spermatophyta</taxon>
        <taxon>Magnoliopsida</taxon>
        <taxon>Liliopsida</taxon>
        <taxon>Poales</taxon>
        <taxon>Poaceae</taxon>
        <taxon>PACMAD clade</taxon>
        <taxon>Panicoideae</taxon>
        <taxon>Andropogonodae</taxon>
        <taxon>Andropogoneae</taxon>
        <taxon>Saccharinae</taxon>
        <taxon>Miscanthus</taxon>
    </lineage>
</organism>
<dbReference type="PANTHER" id="PTHR34057:SF15">
    <property type="entry name" value="CALMODULIN-BINDING DOMAIN-CONTAINING PROTEIN"/>
    <property type="match status" value="1"/>
</dbReference>
<feature type="compositionally biased region" description="Basic and acidic residues" evidence="1">
    <location>
        <begin position="561"/>
        <end position="576"/>
    </location>
</feature>
<dbReference type="CDD" id="cd11650">
    <property type="entry name" value="AT4G37440_like"/>
    <property type="match status" value="1"/>
</dbReference>
<reference evidence="2" key="1">
    <citation type="submission" date="2020-10" db="EMBL/GenBank/DDBJ databases">
        <authorList>
            <person name="Han B."/>
            <person name="Lu T."/>
            <person name="Zhao Q."/>
            <person name="Huang X."/>
            <person name="Zhao Y."/>
        </authorList>
    </citation>
    <scope>NUCLEOTIDE SEQUENCE</scope>
</reference>